<evidence type="ECO:0000256" key="1">
    <source>
        <dbReference type="SAM" id="MobiDB-lite"/>
    </source>
</evidence>
<dbReference type="EMBL" id="ML014221">
    <property type="protein sequence ID" value="RKP00354.1"/>
    <property type="molecule type" value="Genomic_DNA"/>
</dbReference>
<feature type="region of interest" description="Disordered" evidence="1">
    <location>
        <begin position="1346"/>
        <end position="1365"/>
    </location>
</feature>
<reference evidence="3" key="1">
    <citation type="journal article" date="2018" name="Nat. Microbiol.">
        <title>Leveraging single-cell genomics to expand the fungal tree of life.</title>
        <authorList>
            <person name="Ahrendt S.R."/>
            <person name="Quandt C.A."/>
            <person name="Ciobanu D."/>
            <person name="Clum A."/>
            <person name="Salamov A."/>
            <person name="Andreopoulos B."/>
            <person name="Cheng J.F."/>
            <person name="Woyke T."/>
            <person name="Pelin A."/>
            <person name="Henrissat B."/>
            <person name="Reynolds N.K."/>
            <person name="Benny G.L."/>
            <person name="Smith M.E."/>
            <person name="James T.Y."/>
            <person name="Grigoriev I.V."/>
        </authorList>
    </citation>
    <scope>NUCLEOTIDE SEQUENCE [LARGE SCALE GENOMIC DNA]</scope>
    <source>
        <strain evidence="3">ATCC 52028</strain>
    </source>
</reference>
<feature type="region of interest" description="Disordered" evidence="1">
    <location>
        <begin position="1583"/>
        <end position="1614"/>
    </location>
</feature>
<feature type="region of interest" description="Disordered" evidence="1">
    <location>
        <begin position="1306"/>
        <end position="1341"/>
    </location>
</feature>
<feature type="compositionally biased region" description="Low complexity" evidence="1">
    <location>
        <begin position="173"/>
        <end position="193"/>
    </location>
</feature>
<name>A0A4P9X5F2_9FUNG</name>
<feature type="compositionally biased region" description="Gly residues" evidence="1">
    <location>
        <begin position="476"/>
        <end position="492"/>
    </location>
</feature>
<proteinExistence type="predicted"/>
<organism evidence="2 3">
    <name type="scientific">Caulochytrium protostelioides</name>
    <dbReference type="NCBI Taxonomy" id="1555241"/>
    <lineage>
        <taxon>Eukaryota</taxon>
        <taxon>Fungi</taxon>
        <taxon>Fungi incertae sedis</taxon>
        <taxon>Chytridiomycota</taxon>
        <taxon>Chytridiomycota incertae sedis</taxon>
        <taxon>Chytridiomycetes</taxon>
        <taxon>Caulochytriales</taxon>
        <taxon>Caulochytriaceae</taxon>
        <taxon>Caulochytrium</taxon>
    </lineage>
</organism>
<feature type="region of interest" description="Disordered" evidence="1">
    <location>
        <begin position="1413"/>
        <end position="1459"/>
    </location>
</feature>
<feature type="region of interest" description="Disordered" evidence="1">
    <location>
        <begin position="241"/>
        <end position="337"/>
    </location>
</feature>
<protein>
    <submittedName>
        <fullName evidence="2">Uncharacterized protein</fullName>
    </submittedName>
</protein>
<feature type="region of interest" description="Disordered" evidence="1">
    <location>
        <begin position="757"/>
        <end position="796"/>
    </location>
</feature>
<feature type="region of interest" description="Disordered" evidence="1">
    <location>
        <begin position="42"/>
        <end position="75"/>
    </location>
</feature>
<feature type="region of interest" description="Disordered" evidence="1">
    <location>
        <begin position="170"/>
        <end position="194"/>
    </location>
</feature>
<sequence>MRTHAEDGIAASQLLQSPLYALTGQLVSATAYPCVFPDPAAADSDAAPPRSAPRPPPTTAVGAGDGAGADAGGPPWPSPVRYASGAYDAPYELAAWWYALLGPPHRCWPFHPIPRLRADHRASAADAAGMNAHKRYAAGDPAPTASGASAASAAATAAATGAAAGMNVPPLSAPSSSSASATAHAAAGKSTGAESLEPVVRGLTSNLLDNNNTTGNWAHLVVVLLTLLRTARQAEYDWRGTAAAARRSPVPPPRSPTPVSPPRPVLEPSPSLHPLTALPPASASVASAPASPPLPSAQPASAEPSWLRSSSTAPQDTSPSAPPPSAPPSAPPPLSAPPPTVPLAVPIDRLAAGYALRNALRLHRLLTAVALEHVPSKEVAEAWDADRLTARARPATPAGPSTRTPPPPPSEAAAAAAAAAPVTLAIPAEPRTLPPRARTPPPYARAGLVDTMSARRASFGYDTPPRLSPAMKLFHAGGGSSGGSNTGGGGAGISLSGGHHGHHAATAGTAPAPVSLLVDPAVLRDVQADRRPRADQLLDELCQLLATMTPGGARSASAPGSKHIALDIEIYTDAMLLLLRMLLPADADAEEVDQRVAMAGLGDASGAVGFGLGLSPLLPMSPTLAAPLQDRVSYFAEVLGHRLPHFCVDLVPPLLSRATFDVDRLERLINAPAGAGGAHPDAGAGGGTLSHLPFSAGILGAHTASSWWSWISGGSGGNSNSSGGGGGGGGGGGTPPGSGPTARSLATLAARSPSTAASPVASAFPSGTDLASPPDAAASTPRTTAPTAPGAEASAYSSTGSLADATTATPLSAAASATDRAAALDASARVLRCLVRPQVTDWLPDAIRRAFLGAARALLLTLVTLPDSCFVPRPAAALTVDDLAGQRGGVRHVVANPVWDLWTQLGETTTAAAAATAPAAQEPAHSAESLVSPESAGTRARSPSSPSRLAMTPRVDPLSPAVRASFKAMLSLLLDPLMVLPASGAVPAAAAHTGLSAVAMAGVDRFEDYAGLILFHAALDQPTAASGVPGVAADGTLADPAAWRSRMNRPTLKTYLLARTDPDSFLVPLCARLTAWSHASHSVSTSHGPHDVSELQYGIEPAHAMGIYLVLSLLIRLSQDALWVSGLWRTMTIAPLFLTDPAAALQPPVPPGAFRGGGTAHTLYFPGSGAAGAAAIVAAAAGRGSTATNTGASPRAAGTHGAASRLGVVGGNAATTPSDSAAAIIAVATSPIANSPWSTQDILLYALLGALQRNLVRARDLALHHAILSELTLLCQHARHVRLHVVDRFLALVTWCVRRRALYQHHQQQKSGAPTPVLTSDAPPTPMDAHRSPGGSRRASLAASYAWGGHDPMPPPPMSPSSMAPTDEASIIDATLTLLLSQLTRFLLAHPRSASQWVYGVLQRGAGILWGYPTAEAPQPQPQPQPHPPPAPAAPPHDAAHPAGAPGVPPIPALPRPPDVAARLGDAAWHAWRPGHAHVAQLRRAVVGQLTSGSAAAAAASATAAAAAAAAAAASSTTAAAAAATPAPMSPTDAADDGGLAQAAAEAACAAAEADVIGRFSAAESLSALVAVLHRFPDSEVVAASGPSGLRSPEVLPERQSLDGGRAGGGSEPHWVSHPHVRACARDLYLLTCEPPQGL</sequence>
<feature type="compositionally biased region" description="Pro residues" evidence="1">
    <location>
        <begin position="320"/>
        <end position="337"/>
    </location>
</feature>
<feature type="compositionally biased region" description="Pro residues" evidence="1">
    <location>
        <begin position="249"/>
        <end position="267"/>
    </location>
</feature>
<feature type="compositionally biased region" description="Low complexity" evidence="1">
    <location>
        <begin position="391"/>
        <end position="402"/>
    </location>
</feature>
<feature type="compositionally biased region" description="Low complexity" evidence="1">
    <location>
        <begin position="297"/>
        <end position="319"/>
    </location>
</feature>
<feature type="compositionally biased region" description="Low complexity" evidence="1">
    <location>
        <begin position="268"/>
        <end position="289"/>
    </location>
</feature>
<accession>A0A4P9X5F2</accession>
<feature type="region of interest" description="Disordered" evidence="1">
    <location>
        <begin position="715"/>
        <end position="743"/>
    </location>
</feature>
<feature type="region of interest" description="Disordered" evidence="1">
    <location>
        <begin position="475"/>
        <end position="505"/>
    </location>
</feature>
<feature type="region of interest" description="Disordered" evidence="1">
    <location>
        <begin position="385"/>
        <end position="418"/>
    </location>
</feature>
<feature type="region of interest" description="Disordered" evidence="1">
    <location>
        <begin position="912"/>
        <end position="952"/>
    </location>
</feature>
<evidence type="ECO:0000313" key="3">
    <source>
        <dbReference type="Proteomes" id="UP000274922"/>
    </source>
</evidence>
<feature type="compositionally biased region" description="Gly residues" evidence="1">
    <location>
        <begin position="715"/>
        <end position="736"/>
    </location>
</feature>
<feature type="compositionally biased region" description="Pro residues" evidence="1">
    <location>
        <begin position="1419"/>
        <end position="1435"/>
    </location>
</feature>
<keyword evidence="3" id="KW-1185">Reference proteome</keyword>
<feature type="compositionally biased region" description="Low complexity" evidence="1">
    <location>
        <begin position="771"/>
        <end position="796"/>
    </location>
</feature>
<feature type="compositionally biased region" description="Pro residues" evidence="1">
    <location>
        <begin position="1447"/>
        <end position="1458"/>
    </location>
</feature>
<dbReference type="Proteomes" id="UP000274922">
    <property type="component" value="Unassembled WGS sequence"/>
</dbReference>
<gene>
    <name evidence="2" type="ORF">CXG81DRAFT_26942</name>
</gene>
<evidence type="ECO:0000313" key="2">
    <source>
        <dbReference type="EMBL" id="RKP00354.1"/>
    </source>
</evidence>